<evidence type="ECO:0000313" key="2">
    <source>
        <dbReference type="EMBL" id="MBB5844227.1"/>
    </source>
</evidence>
<dbReference type="Pfam" id="PF00535">
    <property type="entry name" value="Glycos_transf_2"/>
    <property type="match status" value="2"/>
</dbReference>
<dbReference type="CDD" id="cd04184">
    <property type="entry name" value="GT2_RfbC_Mx_like"/>
    <property type="match status" value="1"/>
</dbReference>
<organism evidence="2 3">
    <name type="scientific">Conyzicola lurida</name>
    <dbReference type="NCBI Taxonomy" id="1172621"/>
    <lineage>
        <taxon>Bacteria</taxon>
        <taxon>Bacillati</taxon>
        <taxon>Actinomycetota</taxon>
        <taxon>Actinomycetes</taxon>
        <taxon>Micrococcales</taxon>
        <taxon>Microbacteriaceae</taxon>
        <taxon>Conyzicola</taxon>
    </lineage>
</organism>
<evidence type="ECO:0000259" key="1">
    <source>
        <dbReference type="Pfam" id="PF00535"/>
    </source>
</evidence>
<evidence type="ECO:0000313" key="3">
    <source>
        <dbReference type="Proteomes" id="UP000536685"/>
    </source>
</evidence>
<keyword evidence="2" id="KW-0808">Transferase</keyword>
<dbReference type="InterPro" id="IPR001173">
    <property type="entry name" value="Glyco_trans_2-like"/>
</dbReference>
<dbReference type="PANTHER" id="PTHR43685:SF2">
    <property type="entry name" value="GLYCOSYLTRANSFERASE 2-LIKE DOMAIN-CONTAINING PROTEIN"/>
    <property type="match status" value="1"/>
</dbReference>
<dbReference type="RefSeq" id="WP_184238173.1">
    <property type="nucleotide sequence ID" value="NZ_JACHMJ010000001.1"/>
</dbReference>
<sequence>MIAAPPTFSIVTPVYETPLDVLDEMVRSVTGQGYRAWQLILVDDLSPSEAVRDYLRAAAAAEPRITLVLRETNGGISAASNDAIAAATGEYIVLLDHDDLLVEGALEKVASALAAHPLVDYVYTDEDKIDGDGVLYEEFRKPDWSPERLRSQMYCGHLSVLRTSIVREVGGFDSGVDGSQDHDLVLKVTERARQVYHLPEVLYHWRALADSTASSGDAKPYAWDAGVRAVQAHVDRLGLDTEVRHGVWFGTYALYRRLDEGVLVSVILAADGSVDGIGRTVRSLAASTEHARVEYIIVSAFDRGELERELGQAPDVTIVECGHAAGFSERCNQGFLASTGDVIVLVDDGLDVVAGDVVTDLAACLAEPDVGLVGAQVFDHEGLVYGAGHNYANRQFGHALLRFRPGDPGPFSALMIDREVSGLDTECVALRRETYIAVGGLSESLPPKLSDVDLSFKTRMLGLRLVWISRVHLAHRAPPERAPAARRAALDLVRARWASSSPDRPSFDV</sequence>
<feature type="domain" description="Glycosyltransferase 2-like" evidence="1">
    <location>
        <begin position="9"/>
        <end position="168"/>
    </location>
</feature>
<protein>
    <submittedName>
        <fullName evidence="2">Glycosyltransferase involved in cell wall biosynthesis</fullName>
    </submittedName>
</protein>
<dbReference type="EMBL" id="JACHMJ010000001">
    <property type="protein sequence ID" value="MBB5844227.1"/>
    <property type="molecule type" value="Genomic_DNA"/>
</dbReference>
<keyword evidence="3" id="KW-1185">Reference proteome</keyword>
<dbReference type="Proteomes" id="UP000536685">
    <property type="component" value="Unassembled WGS sequence"/>
</dbReference>
<dbReference type="InterPro" id="IPR029044">
    <property type="entry name" value="Nucleotide-diphossugar_trans"/>
</dbReference>
<dbReference type="SUPFAM" id="SSF53448">
    <property type="entry name" value="Nucleotide-diphospho-sugar transferases"/>
    <property type="match status" value="2"/>
</dbReference>
<reference evidence="2 3" key="1">
    <citation type="submission" date="2020-08" db="EMBL/GenBank/DDBJ databases">
        <title>Sequencing the genomes of 1000 actinobacteria strains.</title>
        <authorList>
            <person name="Klenk H.-P."/>
        </authorList>
    </citation>
    <scope>NUCLEOTIDE SEQUENCE [LARGE SCALE GENOMIC DNA]</scope>
    <source>
        <strain evidence="2 3">DSM 105784</strain>
    </source>
</reference>
<name>A0A841ALY9_9MICO</name>
<dbReference type="AlphaFoldDB" id="A0A841ALY9"/>
<gene>
    <name evidence="2" type="ORF">HD599_002550</name>
</gene>
<dbReference type="Gene3D" id="3.90.550.10">
    <property type="entry name" value="Spore Coat Polysaccharide Biosynthesis Protein SpsA, Chain A"/>
    <property type="match status" value="2"/>
</dbReference>
<dbReference type="InterPro" id="IPR050834">
    <property type="entry name" value="Glycosyltransf_2"/>
</dbReference>
<comment type="caution">
    <text evidence="2">The sequence shown here is derived from an EMBL/GenBank/DDBJ whole genome shotgun (WGS) entry which is preliminary data.</text>
</comment>
<proteinExistence type="predicted"/>
<dbReference type="GO" id="GO:0016740">
    <property type="term" value="F:transferase activity"/>
    <property type="evidence" value="ECO:0007669"/>
    <property type="project" value="UniProtKB-KW"/>
</dbReference>
<dbReference type="PANTHER" id="PTHR43685">
    <property type="entry name" value="GLYCOSYLTRANSFERASE"/>
    <property type="match status" value="1"/>
</dbReference>
<feature type="domain" description="Glycosyltransferase 2-like" evidence="1">
    <location>
        <begin position="266"/>
        <end position="433"/>
    </location>
</feature>
<accession>A0A841ALY9</accession>